<name>M2RMT7_CERS8</name>
<protein>
    <recommendedName>
        <fullName evidence="1">Methyltransferase domain-containing protein</fullName>
    </recommendedName>
</protein>
<dbReference type="HOGENOM" id="CLU_057148_1_0_1"/>
<dbReference type="PANTHER" id="PTHR43591">
    <property type="entry name" value="METHYLTRANSFERASE"/>
    <property type="match status" value="1"/>
</dbReference>
<dbReference type="AlphaFoldDB" id="M2RMT7"/>
<dbReference type="OrthoDB" id="10017101at2759"/>
<evidence type="ECO:0000259" key="1">
    <source>
        <dbReference type="Pfam" id="PF13847"/>
    </source>
</evidence>
<keyword evidence="3" id="KW-1185">Reference proteome</keyword>
<dbReference type="EMBL" id="KB445793">
    <property type="protein sequence ID" value="EMD40176.1"/>
    <property type="molecule type" value="Genomic_DNA"/>
</dbReference>
<evidence type="ECO:0000313" key="2">
    <source>
        <dbReference type="EMBL" id="EMD40176.1"/>
    </source>
</evidence>
<sequence length="271" mass="30122">MTQDPSKVYMNNQSDSVLRTYQWRTAENSASYLLPFIQPHMHILDLGCGPGTISVGLAQRVPQGRVVGVDYFPESLEKAREFAAQNEVKNIEFVTGNALALDFPNNTFDMVCAHQVLLHLADPVQALSEMRRVTKPGGIVAAKEGDMQTLVWYPDFPALNAWRDLTVNIGLSRGASIDVARRLVSWAMEVGFRRDSITATASCYCWSSPEERQYWGGSMSERVTGSLKDTAIAGGFATEEELEAMAEAWKQWVLAEDGWFSGMNSEIICRV</sequence>
<dbReference type="PANTHER" id="PTHR43591:SF24">
    <property type="entry name" value="2-METHOXY-6-POLYPRENYL-1,4-BENZOQUINOL METHYLASE, MITOCHONDRIAL"/>
    <property type="match status" value="1"/>
</dbReference>
<gene>
    <name evidence="2" type="ORF">CERSUDRAFT_112386</name>
</gene>
<dbReference type="GO" id="GO:0008168">
    <property type="term" value="F:methyltransferase activity"/>
    <property type="evidence" value="ECO:0007669"/>
    <property type="project" value="TreeGrafter"/>
</dbReference>
<evidence type="ECO:0000313" key="3">
    <source>
        <dbReference type="Proteomes" id="UP000016930"/>
    </source>
</evidence>
<dbReference type="CDD" id="cd02440">
    <property type="entry name" value="AdoMet_MTases"/>
    <property type="match status" value="1"/>
</dbReference>
<accession>M2RMT7</accession>
<proteinExistence type="predicted"/>
<dbReference type="Pfam" id="PF13847">
    <property type="entry name" value="Methyltransf_31"/>
    <property type="match status" value="1"/>
</dbReference>
<organism evidence="2 3">
    <name type="scientific">Ceriporiopsis subvermispora (strain B)</name>
    <name type="common">White-rot fungus</name>
    <name type="synonym">Gelatoporia subvermispora</name>
    <dbReference type="NCBI Taxonomy" id="914234"/>
    <lineage>
        <taxon>Eukaryota</taxon>
        <taxon>Fungi</taxon>
        <taxon>Dikarya</taxon>
        <taxon>Basidiomycota</taxon>
        <taxon>Agaricomycotina</taxon>
        <taxon>Agaricomycetes</taxon>
        <taxon>Polyporales</taxon>
        <taxon>Gelatoporiaceae</taxon>
        <taxon>Gelatoporia</taxon>
    </lineage>
</organism>
<reference evidence="2 3" key="1">
    <citation type="journal article" date="2012" name="Proc. Natl. Acad. Sci. U.S.A.">
        <title>Comparative genomics of Ceriporiopsis subvermispora and Phanerochaete chrysosporium provide insight into selective ligninolysis.</title>
        <authorList>
            <person name="Fernandez-Fueyo E."/>
            <person name="Ruiz-Duenas F.J."/>
            <person name="Ferreira P."/>
            <person name="Floudas D."/>
            <person name="Hibbett D.S."/>
            <person name="Canessa P."/>
            <person name="Larrondo L.F."/>
            <person name="James T.Y."/>
            <person name="Seelenfreund D."/>
            <person name="Lobos S."/>
            <person name="Polanco R."/>
            <person name="Tello M."/>
            <person name="Honda Y."/>
            <person name="Watanabe T."/>
            <person name="Watanabe T."/>
            <person name="Ryu J.S."/>
            <person name="Kubicek C.P."/>
            <person name="Schmoll M."/>
            <person name="Gaskell J."/>
            <person name="Hammel K.E."/>
            <person name="St John F.J."/>
            <person name="Vanden Wymelenberg A."/>
            <person name="Sabat G."/>
            <person name="Splinter BonDurant S."/>
            <person name="Syed K."/>
            <person name="Yadav J.S."/>
            <person name="Doddapaneni H."/>
            <person name="Subramanian V."/>
            <person name="Lavin J.L."/>
            <person name="Oguiza J.A."/>
            <person name="Perez G."/>
            <person name="Pisabarro A.G."/>
            <person name="Ramirez L."/>
            <person name="Santoyo F."/>
            <person name="Master E."/>
            <person name="Coutinho P.M."/>
            <person name="Henrissat B."/>
            <person name="Lombard V."/>
            <person name="Magnuson J.K."/>
            <person name="Kuees U."/>
            <person name="Hori C."/>
            <person name="Igarashi K."/>
            <person name="Samejima M."/>
            <person name="Held B.W."/>
            <person name="Barry K.W."/>
            <person name="LaButti K.M."/>
            <person name="Lapidus A."/>
            <person name="Lindquist E.A."/>
            <person name="Lucas S.M."/>
            <person name="Riley R."/>
            <person name="Salamov A.A."/>
            <person name="Hoffmeister D."/>
            <person name="Schwenk D."/>
            <person name="Hadar Y."/>
            <person name="Yarden O."/>
            <person name="de Vries R.P."/>
            <person name="Wiebenga A."/>
            <person name="Stenlid J."/>
            <person name="Eastwood D."/>
            <person name="Grigoriev I.V."/>
            <person name="Berka R.M."/>
            <person name="Blanchette R.A."/>
            <person name="Kersten P."/>
            <person name="Martinez A.T."/>
            <person name="Vicuna R."/>
            <person name="Cullen D."/>
        </authorList>
    </citation>
    <scope>NUCLEOTIDE SEQUENCE [LARGE SCALE GENOMIC DNA]</scope>
    <source>
        <strain evidence="2 3">B</strain>
    </source>
</reference>
<feature type="domain" description="Methyltransferase" evidence="1">
    <location>
        <begin position="38"/>
        <end position="147"/>
    </location>
</feature>
<dbReference type="InterPro" id="IPR029063">
    <property type="entry name" value="SAM-dependent_MTases_sf"/>
</dbReference>
<dbReference type="STRING" id="914234.M2RMT7"/>
<dbReference type="SUPFAM" id="SSF53335">
    <property type="entry name" value="S-adenosyl-L-methionine-dependent methyltransferases"/>
    <property type="match status" value="1"/>
</dbReference>
<dbReference type="Gene3D" id="3.40.50.150">
    <property type="entry name" value="Vaccinia Virus protein VP39"/>
    <property type="match status" value="1"/>
</dbReference>
<dbReference type="InterPro" id="IPR025714">
    <property type="entry name" value="Methyltranfer_dom"/>
</dbReference>
<dbReference type="Proteomes" id="UP000016930">
    <property type="component" value="Unassembled WGS sequence"/>
</dbReference>